<evidence type="ECO:0000313" key="3">
    <source>
        <dbReference type="Proteomes" id="UP000451565"/>
    </source>
</evidence>
<proteinExistence type="predicted"/>
<evidence type="ECO:0000256" key="1">
    <source>
        <dbReference type="SAM" id="Phobius"/>
    </source>
</evidence>
<protein>
    <submittedName>
        <fullName evidence="2">Uncharacterized protein</fullName>
    </submittedName>
</protein>
<reference evidence="2 3" key="1">
    <citation type="submission" date="2019-10" db="EMBL/GenBank/DDBJ databases">
        <title>Glaciimonas soli sp. nov., a psychrophilic bacterium isolated from the forest soil of a high elevation mountain in Taiwan.</title>
        <authorList>
            <person name="Wang L.-T."/>
            <person name="Shieh W.Y."/>
        </authorList>
    </citation>
    <scope>NUCLEOTIDE SEQUENCE [LARGE SCALE GENOMIC DNA]</scope>
    <source>
        <strain evidence="2 3">GS1</strain>
    </source>
</reference>
<keyword evidence="1" id="KW-0472">Membrane</keyword>
<name>A0A843YRE1_9BURK</name>
<gene>
    <name evidence="2" type="ORF">GEV47_03970</name>
</gene>
<dbReference type="EMBL" id="WINI01000001">
    <property type="protein sequence ID" value="MQQ99841.1"/>
    <property type="molecule type" value="Genomic_DNA"/>
</dbReference>
<comment type="caution">
    <text evidence="2">The sequence shown here is derived from an EMBL/GenBank/DDBJ whole genome shotgun (WGS) entry which is preliminary data.</text>
</comment>
<evidence type="ECO:0000313" key="2">
    <source>
        <dbReference type="EMBL" id="MQQ99841.1"/>
    </source>
</evidence>
<dbReference type="Proteomes" id="UP000451565">
    <property type="component" value="Unassembled WGS sequence"/>
</dbReference>
<keyword evidence="1" id="KW-1133">Transmembrane helix</keyword>
<organism evidence="2 3">
    <name type="scientific">Glaciimonas soli</name>
    <dbReference type="NCBI Taxonomy" id="2590999"/>
    <lineage>
        <taxon>Bacteria</taxon>
        <taxon>Pseudomonadati</taxon>
        <taxon>Pseudomonadota</taxon>
        <taxon>Betaproteobacteria</taxon>
        <taxon>Burkholderiales</taxon>
        <taxon>Oxalobacteraceae</taxon>
        <taxon>Glaciimonas</taxon>
    </lineage>
</organism>
<dbReference type="AlphaFoldDB" id="A0A843YRE1"/>
<keyword evidence="1" id="KW-0812">Transmembrane</keyword>
<sequence length="87" mass="9368">MKLHFPHPMHHMQHHEKHSHPYLISLVIAVLLSLIAMSSLATIQPWLQEIVDGAMTGGVMLGDETTSVVGLLQTSETASASSAAISK</sequence>
<accession>A0A843YRE1</accession>
<dbReference type="RefSeq" id="WP_153233378.1">
    <property type="nucleotide sequence ID" value="NZ_WINI01000001.1"/>
</dbReference>
<keyword evidence="3" id="KW-1185">Reference proteome</keyword>
<feature type="transmembrane region" description="Helical" evidence="1">
    <location>
        <begin position="21"/>
        <end position="43"/>
    </location>
</feature>